<dbReference type="InterPro" id="IPR013740">
    <property type="entry name" value="Redoxin"/>
</dbReference>
<dbReference type="InterPro" id="IPR002065">
    <property type="entry name" value="TPX"/>
</dbReference>
<dbReference type="PANTHER" id="PTHR43110">
    <property type="entry name" value="THIOL PEROXIDASE"/>
    <property type="match status" value="1"/>
</dbReference>
<dbReference type="Proteomes" id="UP000703590">
    <property type="component" value="Unassembled WGS sequence"/>
</dbReference>
<dbReference type="InterPro" id="IPR050455">
    <property type="entry name" value="Tpx_Peroxidase_subfamily"/>
</dbReference>
<evidence type="ECO:0000256" key="2">
    <source>
        <dbReference type="ARBA" id="ARBA00023284"/>
    </source>
</evidence>
<dbReference type="InterPro" id="IPR036249">
    <property type="entry name" value="Thioredoxin-like_sf"/>
</dbReference>
<dbReference type="InterPro" id="IPR013766">
    <property type="entry name" value="Thioredoxin_domain"/>
</dbReference>
<dbReference type="EC" id="1.11.1.-" evidence="4"/>
<evidence type="ECO:0000313" key="5">
    <source>
        <dbReference type="Proteomes" id="UP000703590"/>
    </source>
</evidence>
<keyword evidence="5" id="KW-1185">Reference proteome</keyword>
<keyword evidence="4" id="KW-0575">Peroxidase</keyword>
<dbReference type="Pfam" id="PF08534">
    <property type="entry name" value="Redoxin"/>
    <property type="match status" value="1"/>
</dbReference>
<sequence length="185" mass="20247">MVFQDKADYTAFKGERLRLGRAFQELGNPAPIVTLLDPHLEPKTVGMEGNTIHILTAPSFDTPTCAKEAHEFSRRLAQQEGIEGIFVSMDLPFAAASFCNRSEVENLTFVSDFKAKAFAKAYGVLIENGPLEGLCARAIFIVSKDGRIVYKHIVPEITDEPDYEEALQKAIAAANQGASCCGFCQ</sequence>
<accession>A0ABS2WU21</accession>
<evidence type="ECO:0000313" key="4">
    <source>
        <dbReference type="EMBL" id="MBN2965140.1"/>
    </source>
</evidence>
<dbReference type="PANTHER" id="PTHR43110:SF1">
    <property type="entry name" value="THIOL PEROXIDASE"/>
    <property type="match status" value="1"/>
</dbReference>
<dbReference type="Gene3D" id="3.40.30.10">
    <property type="entry name" value="Glutaredoxin"/>
    <property type="match status" value="1"/>
</dbReference>
<comment type="caution">
    <text evidence="4">The sequence shown here is derived from an EMBL/GenBank/DDBJ whole genome shotgun (WGS) entry which is preliminary data.</text>
</comment>
<keyword evidence="4" id="KW-0560">Oxidoreductase</keyword>
<dbReference type="GO" id="GO:0004601">
    <property type="term" value="F:peroxidase activity"/>
    <property type="evidence" value="ECO:0007669"/>
    <property type="project" value="UniProtKB-KW"/>
</dbReference>
<dbReference type="RefSeq" id="WP_205459688.1">
    <property type="nucleotide sequence ID" value="NZ_JAFHKK010000025.1"/>
</dbReference>
<dbReference type="NCBIfam" id="NF001808">
    <property type="entry name" value="PRK00522.1"/>
    <property type="match status" value="1"/>
</dbReference>
<keyword evidence="2" id="KW-0676">Redox-active center</keyword>
<dbReference type="CDD" id="cd03014">
    <property type="entry name" value="PRX_Atyp2cys"/>
    <property type="match status" value="1"/>
</dbReference>
<gene>
    <name evidence="4" type="primary">tpx</name>
    <name evidence="4" type="ORF">JWV37_10130</name>
</gene>
<name>A0ABS2WU21_9BACT</name>
<feature type="domain" description="Thioredoxin" evidence="3">
    <location>
        <begin position="24"/>
        <end position="176"/>
    </location>
</feature>
<dbReference type="SUPFAM" id="SSF52833">
    <property type="entry name" value="Thioredoxin-like"/>
    <property type="match status" value="1"/>
</dbReference>
<keyword evidence="1" id="KW-1015">Disulfide bond</keyword>
<dbReference type="EMBL" id="JAFHKK010000025">
    <property type="protein sequence ID" value="MBN2965140.1"/>
    <property type="molecule type" value="Genomic_DNA"/>
</dbReference>
<proteinExistence type="predicted"/>
<reference evidence="4" key="2">
    <citation type="submission" date="2021-02" db="EMBL/GenBank/DDBJ databases">
        <authorList>
            <person name="Merkel A.Y."/>
        </authorList>
    </citation>
    <scope>NUCLEOTIDE SEQUENCE</scope>
    <source>
        <strain evidence="4">T05b</strain>
    </source>
</reference>
<evidence type="ECO:0000256" key="1">
    <source>
        <dbReference type="ARBA" id="ARBA00023157"/>
    </source>
</evidence>
<evidence type="ECO:0000259" key="3">
    <source>
        <dbReference type="PROSITE" id="PS51352"/>
    </source>
</evidence>
<dbReference type="PROSITE" id="PS51352">
    <property type="entry name" value="THIOREDOXIN_2"/>
    <property type="match status" value="1"/>
</dbReference>
<organism evidence="4 5">
    <name type="scientific">Sulfurospirillum tamanense</name>
    <dbReference type="NCBI Taxonomy" id="2813362"/>
    <lineage>
        <taxon>Bacteria</taxon>
        <taxon>Pseudomonadati</taxon>
        <taxon>Campylobacterota</taxon>
        <taxon>Epsilonproteobacteria</taxon>
        <taxon>Campylobacterales</taxon>
        <taxon>Sulfurospirillaceae</taxon>
        <taxon>Sulfurospirillum</taxon>
    </lineage>
</organism>
<reference evidence="4" key="1">
    <citation type="submission" date="2021-02" db="EMBL/GenBank/DDBJ databases">
        <title>Sulfurospirillum tamanensis sp. nov.</title>
        <authorList>
            <person name="Frolova A."/>
            <person name="Merkel A."/>
            <person name="Slobodkin A."/>
        </authorList>
    </citation>
    <scope>NUCLEOTIDE SEQUENCE</scope>
    <source>
        <strain evidence="4">T05b</strain>
    </source>
</reference>
<protein>
    <submittedName>
        <fullName evidence="4">Thiol peroxidase</fullName>
        <ecNumber evidence="4">1.11.1.-</ecNumber>
    </submittedName>
</protein>